<accession>A0A0R2DCE9</accession>
<dbReference type="GO" id="GO:0043565">
    <property type="term" value="F:sequence-specific DNA binding"/>
    <property type="evidence" value="ECO:0007669"/>
    <property type="project" value="InterPro"/>
</dbReference>
<gene>
    <name evidence="5" type="ORF">FD13_GL000796</name>
</gene>
<dbReference type="Gene3D" id="1.10.10.10">
    <property type="entry name" value="Winged helix-like DNA-binding domain superfamily/Winged helix DNA-binding domain"/>
    <property type="match status" value="1"/>
</dbReference>
<feature type="domain" description="HTH asnC-type" evidence="4">
    <location>
        <begin position="1"/>
        <end position="63"/>
    </location>
</feature>
<dbReference type="PANTHER" id="PTHR30154:SF55">
    <property type="entry name" value="HTH-TYPE TRANSCRIPTIONAL REGULATOR LRPB"/>
    <property type="match status" value="1"/>
</dbReference>
<dbReference type="GO" id="GO:0005829">
    <property type="term" value="C:cytosol"/>
    <property type="evidence" value="ECO:0007669"/>
    <property type="project" value="TreeGrafter"/>
</dbReference>
<dbReference type="AlphaFoldDB" id="A0A0R2DCE9"/>
<dbReference type="SMART" id="SM00344">
    <property type="entry name" value="HTH_ASNC"/>
    <property type="match status" value="1"/>
</dbReference>
<dbReference type="Pfam" id="PF13412">
    <property type="entry name" value="HTH_24"/>
    <property type="match status" value="1"/>
</dbReference>
<evidence type="ECO:0000256" key="2">
    <source>
        <dbReference type="ARBA" id="ARBA00023125"/>
    </source>
</evidence>
<dbReference type="STRING" id="1423803.FD13_GL000796"/>
<dbReference type="InterPro" id="IPR036390">
    <property type="entry name" value="WH_DNA-bd_sf"/>
</dbReference>
<protein>
    <submittedName>
        <fullName evidence="5">Transcriptional regulator</fullName>
    </submittedName>
</protein>
<evidence type="ECO:0000256" key="3">
    <source>
        <dbReference type="ARBA" id="ARBA00023163"/>
    </source>
</evidence>
<evidence type="ECO:0000256" key="1">
    <source>
        <dbReference type="ARBA" id="ARBA00023015"/>
    </source>
</evidence>
<dbReference type="GO" id="GO:0043200">
    <property type="term" value="P:response to amino acid"/>
    <property type="evidence" value="ECO:0007669"/>
    <property type="project" value="TreeGrafter"/>
</dbReference>
<keyword evidence="3" id="KW-0804">Transcription</keyword>
<evidence type="ECO:0000259" key="4">
    <source>
        <dbReference type="PROSITE" id="PS50956"/>
    </source>
</evidence>
<dbReference type="PRINTS" id="PR00033">
    <property type="entry name" value="HTHASNC"/>
</dbReference>
<organism evidence="5 6">
    <name type="scientific">Levilactobacillus senmaizukei DSM 21775 = NBRC 103853</name>
    <dbReference type="NCBI Taxonomy" id="1423803"/>
    <lineage>
        <taxon>Bacteria</taxon>
        <taxon>Bacillati</taxon>
        <taxon>Bacillota</taxon>
        <taxon>Bacilli</taxon>
        <taxon>Lactobacillales</taxon>
        <taxon>Lactobacillaceae</taxon>
        <taxon>Levilactobacillus</taxon>
    </lineage>
</organism>
<keyword evidence="2" id="KW-0238">DNA-binding</keyword>
<proteinExistence type="predicted"/>
<dbReference type="RefSeq" id="WP_061777125.1">
    <property type="nucleotide sequence ID" value="NZ_AYZH01000019.1"/>
</dbReference>
<evidence type="ECO:0000313" key="5">
    <source>
        <dbReference type="EMBL" id="KRN01570.1"/>
    </source>
</evidence>
<dbReference type="InterPro" id="IPR036388">
    <property type="entry name" value="WH-like_DNA-bd_sf"/>
</dbReference>
<dbReference type="InterPro" id="IPR019888">
    <property type="entry name" value="Tscrpt_reg_AsnC-like"/>
</dbReference>
<dbReference type="EMBL" id="AYZH01000019">
    <property type="protein sequence ID" value="KRN01570.1"/>
    <property type="molecule type" value="Genomic_DNA"/>
</dbReference>
<dbReference type="InterPro" id="IPR000485">
    <property type="entry name" value="AsnC-type_HTH_dom"/>
</dbReference>
<dbReference type="SUPFAM" id="SSF46785">
    <property type="entry name" value="Winged helix' DNA-binding domain"/>
    <property type="match status" value="1"/>
</dbReference>
<dbReference type="PROSITE" id="PS50956">
    <property type="entry name" value="HTH_ASNC_2"/>
    <property type="match status" value="1"/>
</dbReference>
<name>A0A0R2DCE9_9LACO</name>
<dbReference type="PATRIC" id="fig|1423803.3.peg.794"/>
<dbReference type="Gene3D" id="3.30.70.920">
    <property type="match status" value="1"/>
</dbReference>
<keyword evidence="6" id="KW-1185">Reference proteome</keyword>
<reference evidence="5 6" key="1">
    <citation type="journal article" date="2015" name="Genome Announc.">
        <title>Expanding the biotechnology potential of lactobacilli through comparative genomics of 213 strains and associated genera.</title>
        <authorList>
            <person name="Sun Z."/>
            <person name="Harris H.M."/>
            <person name="McCann A."/>
            <person name="Guo C."/>
            <person name="Argimon S."/>
            <person name="Zhang W."/>
            <person name="Yang X."/>
            <person name="Jeffery I.B."/>
            <person name="Cooney J.C."/>
            <person name="Kagawa T.F."/>
            <person name="Liu W."/>
            <person name="Song Y."/>
            <person name="Salvetti E."/>
            <person name="Wrobel A."/>
            <person name="Rasinkangas P."/>
            <person name="Parkhill J."/>
            <person name="Rea M.C."/>
            <person name="O'Sullivan O."/>
            <person name="Ritari J."/>
            <person name="Douillard F.P."/>
            <person name="Paul Ross R."/>
            <person name="Yang R."/>
            <person name="Briner A.E."/>
            <person name="Felis G.E."/>
            <person name="de Vos W.M."/>
            <person name="Barrangou R."/>
            <person name="Klaenhammer T.R."/>
            <person name="Caufield P.W."/>
            <person name="Cui Y."/>
            <person name="Zhang H."/>
            <person name="O'Toole P.W."/>
        </authorList>
    </citation>
    <scope>NUCLEOTIDE SEQUENCE [LARGE SCALE GENOMIC DNA]</scope>
    <source>
        <strain evidence="5 6">DSM 21775</strain>
    </source>
</reference>
<comment type="caution">
    <text evidence="5">The sequence shown here is derived from an EMBL/GenBank/DDBJ whole genome shotgun (WGS) entry which is preliminary data.</text>
</comment>
<sequence length="138" mass="15932">MTDPTDIEILKHLNRNCRIKINRLAELVHLTAPAVAARIQKMEDDGVIKKYTIEVDLEQLGFDRQVFIQVALKADKRSAYDHLIRDYRNDLRHHYRTTGESGYLIEGAFSTRSELTTFLARLEELASYKVIDVIGEDL</sequence>
<dbReference type="Proteomes" id="UP000051589">
    <property type="component" value="Unassembled WGS sequence"/>
</dbReference>
<evidence type="ECO:0000313" key="6">
    <source>
        <dbReference type="Proteomes" id="UP000051589"/>
    </source>
</evidence>
<keyword evidence="1" id="KW-0805">Transcription regulation</keyword>
<dbReference type="OrthoDB" id="34294at2"/>
<dbReference type="PANTHER" id="PTHR30154">
    <property type="entry name" value="LEUCINE-RESPONSIVE REGULATORY PROTEIN"/>
    <property type="match status" value="1"/>
</dbReference>